<dbReference type="GO" id="GO:0004792">
    <property type="term" value="F:thiosulfate-cyanide sulfurtransferase activity"/>
    <property type="evidence" value="ECO:0007669"/>
    <property type="project" value="InterPro"/>
</dbReference>
<feature type="chain" id="PRO_5016310281" evidence="2">
    <location>
        <begin position="29"/>
        <end position="315"/>
    </location>
</feature>
<dbReference type="RefSeq" id="WP_197713693.1">
    <property type="nucleotide sequence ID" value="NZ_AP018558.1"/>
</dbReference>
<proteinExistence type="predicted"/>
<dbReference type="PANTHER" id="PTHR43855">
    <property type="entry name" value="THIOSULFATE SULFURTRANSFERASE"/>
    <property type="match status" value="1"/>
</dbReference>
<evidence type="ECO:0000313" key="4">
    <source>
        <dbReference type="EMBL" id="BBD78284.1"/>
    </source>
</evidence>
<dbReference type="InterPro" id="IPR001307">
    <property type="entry name" value="Thiosulphate_STrfase_CS"/>
</dbReference>
<dbReference type="EMBL" id="AP018558">
    <property type="protein sequence ID" value="BBD78284.1"/>
    <property type="molecule type" value="Genomic_DNA"/>
</dbReference>
<name>A0A2Z6E0H1_HYDTE</name>
<dbReference type="SUPFAM" id="SSF52821">
    <property type="entry name" value="Rhodanese/Cell cycle control phosphatase"/>
    <property type="match status" value="2"/>
</dbReference>
<accession>A0A2Z6E0H1</accession>
<dbReference type="SMART" id="SM00450">
    <property type="entry name" value="RHOD"/>
    <property type="match status" value="2"/>
</dbReference>
<dbReference type="Gene3D" id="3.40.250.10">
    <property type="entry name" value="Rhodanese-like domain"/>
    <property type="match status" value="2"/>
</dbReference>
<dbReference type="AlphaFoldDB" id="A0A2Z6E0H1"/>
<dbReference type="InterPro" id="IPR036873">
    <property type="entry name" value="Rhodanese-like_dom_sf"/>
</dbReference>
<sequence>MMARSFLKAWFPRLLVLLLSLPLVVARAATPGFLVDADWLAERIDDPNLVVLEVRYYPHRYFTVGHIPGAVQVQRFADLGKNDALPIMKFPAREVFQETLRRWGVNDDSTIVIYDDSLTALASRVYFLLDLYGFDMSRVKILNGGTLEWTAFNELRKRAEQPRPRGNVTLKPAPADRLVDWVDVYRWVVAERRSDVVLVDARPNAMYRGERIQHSIQGGHIPGAINVVSLAGVDGLSQKWRSMTDLAQLYAAVSKGKTVITYCHDGFRSTLAWLQLKALGYQDVRVYDGGWSDWDRTLTLPVVKGNEPFDADFAL</sequence>
<dbReference type="InterPro" id="IPR001763">
    <property type="entry name" value="Rhodanese-like_dom"/>
</dbReference>
<dbReference type="CDD" id="cd01448">
    <property type="entry name" value="TST_Repeat_1"/>
    <property type="match status" value="1"/>
</dbReference>
<dbReference type="PANTHER" id="PTHR43855:SF1">
    <property type="entry name" value="THIOSULFATE SULFURTRANSFERASE"/>
    <property type="match status" value="1"/>
</dbReference>
<feature type="signal peptide" evidence="2">
    <location>
        <begin position="1"/>
        <end position="28"/>
    </location>
</feature>
<reference evidence="4 5" key="1">
    <citation type="submission" date="2018-04" db="EMBL/GenBank/DDBJ databases">
        <title>Complete genome sequence of Hydrogenophilus thermoluteolus TH-1.</title>
        <authorList>
            <person name="Arai H."/>
        </authorList>
    </citation>
    <scope>NUCLEOTIDE SEQUENCE [LARGE SCALE GENOMIC DNA]</scope>
    <source>
        <strain evidence="4 5">TH-1</strain>
    </source>
</reference>
<dbReference type="Pfam" id="PF00581">
    <property type="entry name" value="Rhodanese"/>
    <property type="match status" value="2"/>
</dbReference>
<gene>
    <name evidence="4" type="ORF">HPTL_2030</name>
</gene>
<feature type="domain" description="Rhodanese" evidence="3">
    <location>
        <begin position="192"/>
        <end position="300"/>
    </location>
</feature>
<evidence type="ECO:0000256" key="2">
    <source>
        <dbReference type="SAM" id="SignalP"/>
    </source>
</evidence>
<keyword evidence="2" id="KW-0732">Signal</keyword>
<keyword evidence="4" id="KW-0808">Transferase</keyword>
<dbReference type="PROSITE" id="PS50206">
    <property type="entry name" value="RHODANESE_3"/>
    <property type="match status" value="2"/>
</dbReference>
<dbReference type="PROSITE" id="PS00380">
    <property type="entry name" value="RHODANESE_1"/>
    <property type="match status" value="1"/>
</dbReference>
<dbReference type="Proteomes" id="UP000262004">
    <property type="component" value="Chromosome"/>
</dbReference>
<evidence type="ECO:0000256" key="1">
    <source>
        <dbReference type="ARBA" id="ARBA00022737"/>
    </source>
</evidence>
<keyword evidence="5" id="KW-1185">Reference proteome</keyword>
<organism evidence="4 5">
    <name type="scientific">Hydrogenophilus thermoluteolus</name>
    <name type="common">Pseudomonas hydrogenothermophila</name>
    <dbReference type="NCBI Taxonomy" id="297"/>
    <lineage>
        <taxon>Bacteria</taxon>
        <taxon>Pseudomonadati</taxon>
        <taxon>Pseudomonadota</taxon>
        <taxon>Hydrogenophilia</taxon>
        <taxon>Hydrogenophilales</taxon>
        <taxon>Hydrogenophilaceae</taxon>
        <taxon>Hydrogenophilus</taxon>
    </lineage>
</organism>
<evidence type="ECO:0000313" key="5">
    <source>
        <dbReference type="Proteomes" id="UP000262004"/>
    </source>
</evidence>
<dbReference type="InterPro" id="IPR051126">
    <property type="entry name" value="Thiosulfate_sulfurtransferase"/>
</dbReference>
<evidence type="ECO:0000259" key="3">
    <source>
        <dbReference type="PROSITE" id="PS50206"/>
    </source>
</evidence>
<keyword evidence="1" id="KW-0677">Repeat</keyword>
<dbReference type="KEGG" id="htl:HPTL_2030"/>
<feature type="domain" description="Rhodanese" evidence="3">
    <location>
        <begin position="45"/>
        <end position="158"/>
    </location>
</feature>
<protein>
    <submittedName>
        <fullName evidence="4">Sulfurtransferase</fullName>
    </submittedName>
</protein>